<keyword evidence="3" id="KW-1185">Reference proteome</keyword>
<sequence>MTMIGKALATAAQFLFFNQWILLERKTGSSGNTVLPLVLWYTACEALSVFVLRELPANLHAVQYAVLFLVHLPATHISTLVFTAWEEQRPAARLLKDDTEIEHSPHDSSRLSQFYIWETSVLLAPAATAAFSNTALCNLASQAVNLDAFFAYACYLITRLIGDCIVCQRMNRSMFLGQDGVQRLRSSLCYLCLSLVSRVIVSWMLGLGLYQYLVTSLFG</sequence>
<dbReference type="AlphaFoldDB" id="A0A074VJZ8"/>
<gene>
    <name evidence="2" type="ORF">M437DRAFT_70416</name>
</gene>
<keyword evidence="1" id="KW-0472">Membrane</keyword>
<keyword evidence="1" id="KW-1133">Transmembrane helix</keyword>
<evidence type="ECO:0000256" key="1">
    <source>
        <dbReference type="SAM" id="Phobius"/>
    </source>
</evidence>
<name>A0A074VJZ8_AURM1</name>
<evidence type="ECO:0000313" key="2">
    <source>
        <dbReference type="EMBL" id="KEQ57957.1"/>
    </source>
</evidence>
<dbReference type="RefSeq" id="XP_040874981.1">
    <property type="nucleotide sequence ID" value="XM_041025445.1"/>
</dbReference>
<feature type="transmembrane region" description="Helical" evidence="1">
    <location>
        <begin position="188"/>
        <end position="213"/>
    </location>
</feature>
<accession>A0A074VJZ8</accession>
<reference evidence="2 3" key="1">
    <citation type="journal article" date="2014" name="BMC Genomics">
        <title>Genome sequencing of four Aureobasidium pullulans varieties: biotechnological potential, stress tolerance, and description of new species.</title>
        <authorList>
            <person name="Gostin Ar C."/>
            <person name="Ohm R.A."/>
            <person name="Kogej T."/>
            <person name="Sonjak S."/>
            <person name="Turk M."/>
            <person name="Zajc J."/>
            <person name="Zalar P."/>
            <person name="Grube M."/>
            <person name="Sun H."/>
            <person name="Han J."/>
            <person name="Sharma A."/>
            <person name="Chiniquy J."/>
            <person name="Ngan C.Y."/>
            <person name="Lipzen A."/>
            <person name="Barry K."/>
            <person name="Grigoriev I.V."/>
            <person name="Gunde-Cimerman N."/>
        </authorList>
    </citation>
    <scope>NUCLEOTIDE SEQUENCE [LARGE SCALE GENOMIC DNA]</scope>
    <source>
        <strain evidence="2 3">CBS 110374</strain>
    </source>
</reference>
<dbReference type="Proteomes" id="UP000030672">
    <property type="component" value="Unassembled WGS sequence"/>
</dbReference>
<evidence type="ECO:0000313" key="3">
    <source>
        <dbReference type="Proteomes" id="UP000030672"/>
    </source>
</evidence>
<dbReference type="HOGENOM" id="CLU_1261258_0_0_1"/>
<keyword evidence="1" id="KW-0812">Transmembrane</keyword>
<dbReference type="GeneID" id="63918818"/>
<dbReference type="EMBL" id="KL584864">
    <property type="protein sequence ID" value="KEQ57957.1"/>
    <property type="molecule type" value="Genomic_DNA"/>
</dbReference>
<organism evidence="2 3">
    <name type="scientific">Aureobasidium melanogenum (strain CBS 110374)</name>
    <name type="common">Aureobasidium pullulans var. melanogenum</name>
    <dbReference type="NCBI Taxonomy" id="1043003"/>
    <lineage>
        <taxon>Eukaryota</taxon>
        <taxon>Fungi</taxon>
        <taxon>Dikarya</taxon>
        <taxon>Ascomycota</taxon>
        <taxon>Pezizomycotina</taxon>
        <taxon>Dothideomycetes</taxon>
        <taxon>Dothideomycetidae</taxon>
        <taxon>Dothideales</taxon>
        <taxon>Saccotheciaceae</taxon>
        <taxon>Aureobasidium</taxon>
    </lineage>
</organism>
<proteinExistence type="predicted"/>
<protein>
    <submittedName>
        <fullName evidence="2">Uncharacterized protein</fullName>
    </submittedName>
</protein>